<proteinExistence type="predicted"/>
<organism evidence="2 3">
    <name type="scientific">Nocardiopsis changdeensis</name>
    <dbReference type="NCBI Taxonomy" id="2831969"/>
    <lineage>
        <taxon>Bacteria</taxon>
        <taxon>Bacillati</taxon>
        <taxon>Actinomycetota</taxon>
        <taxon>Actinomycetes</taxon>
        <taxon>Streptosporangiales</taxon>
        <taxon>Nocardiopsidaceae</taxon>
        <taxon>Nocardiopsis</taxon>
    </lineage>
</organism>
<evidence type="ECO:0000259" key="1">
    <source>
        <dbReference type="Pfam" id="PF12647"/>
    </source>
</evidence>
<accession>A0ABX8BJ11</accession>
<feature type="domain" description="RNHCP" evidence="1">
    <location>
        <begin position="13"/>
        <end position="101"/>
    </location>
</feature>
<gene>
    <name evidence="2" type="ORF">KGD84_27155</name>
</gene>
<dbReference type="Proteomes" id="UP000676079">
    <property type="component" value="Chromosome"/>
</dbReference>
<reference evidence="2 3" key="1">
    <citation type="submission" date="2021-05" db="EMBL/GenBank/DDBJ databases">
        <title>Direct Submission.</title>
        <authorList>
            <person name="Li K."/>
            <person name="Gao J."/>
        </authorList>
    </citation>
    <scope>NUCLEOTIDE SEQUENCE [LARGE SCALE GENOMIC DNA]</scope>
    <source>
        <strain evidence="2 3">Mg02</strain>
    </source>
</reference>
<protein>
    <submittedName>
        <fullName evidence="2">RNHCP domain-containing protein</fullName>
    </submittedName>
</protein>
<dbReference type="EMBL" id="CP074133">
    <property type="protein sequence ID" value="QUX22002.1"/>
    <property type="molecule type" value="Genomic_DNA"/>
</dbReference>
<dbReference type="RefSeq" id="WP_220563225.1">
    <property type="nucleotide sequence ID" value="NZ_CP074133.1"/>
</dbReference>
<dbReference type="InterPro" id="IPR024439">
    <property type="entry name" value="RNHCP"/>
</dbReference>
<evidence type="ECO:0000313" key="2">
    <source>
        <dbReference type="EMBL" id="QUX22002.1"/>
    </source>
</evidence>
<sequence length="121" mass="12900">MSTTEPSPTLRTATFTCVRCGLTVSALDPDGRGRDHCPSCLSSRHTVDRVDGGASDCGGRMVPISIAVPRSGAWVLIHRCTRCDELAEAAVAADDNHLVLMRIAVRPLADPPFPLDLFGEV</sequence>
<keyword evidence="3" id="KW-1185">Reference proteome</keyword>
<name>A0ABX8BJ11_9ACTN</name>
<evidence type="ECO:0000313" key="3">
    <source>
        <dbReference type="Proteomes" id="UP000676079"/>
    </source>
</evidence>
<dbReference type="Pfam" id="PF12647">
    <property type="entry name" value="RNHCP"/>
    <property type="match status" value="1"/>
</dbReference>